<dbReference type="EMBL" id="BPQH01000001">
    <property type="protein sequence ID" value="GJD47433.1"/>
    <property type="molecule type" value="Genomic_DNA"/>
</dbReference>
<keyword evidence="2" id="KW-1185">Reference proteome</keyword>
<reference evidence="1" key="1">
    <citation type="journal article" date="2021" name="Front. Microbiol.">
        <title>Comprehensive Comparative Genomics and Phenotyping of Methylobacterium Species.</title>
        <authorList>
            <person name="Alessa O."/>
            <person name="Ogura Y."/>
            <person name="Fujitani Y."/>
            <person name="Takami H."/>
            <person name="Hayashi T."/>
            <person name="Sahin N."/>
            <person name="Tani A."/>
        </authorList>
    </citation>
    <scope>NUCLEOTIDE SEQUENCE</scope>
    <source>
        <strain evidence="1">KCTC 52305</strain>
    </source>
</reference>
<name>A0ABQ4QQ60_9HYPH</name>
<proteinExistence type="predicted"/>
<evidence type="ECO:0000313" key="2">
    <source>
        <dbReference type="Proteomes" id="UP001055167"/>
    </source>
</evidence>
<protein>
    <recommendedName>
        <fullName evidence="3">DUF1508 domain-containing protein</fullName>
    </recommendedName>
</protein>
<reference evidence="1" key="2">
    <citation type="submission" date="2021-08" db="EMBL/GenBank/DDBJ databases">
        <authorList>
            <person name="Tani A."/>
            <person name="Ola A."/>
            <person name="Ogura Y."/>
            <person name="Katsura K."/>
            <person name="Hayashi T."/>
        </authorList>
    </citation>
    <scope>NUCLEOTIDE SEQUENCE</scope>
    <source>
        <strain evidence="1">KCTC 52305</strain>
    </source>
</reference>
<evidence type="ECO:0000313" key="1">
    <source>
        <dbReference type="EMBL" id="GJD47433.1"/>
    </source>
</evidence>
<evidence type="ECO:0008006" key="3">
    <source>
        <dbReference type="Google" id="ProtNLM"/>
    </source>
</evidence>
<organism evidence="1 2">
    <name type="scientific">Methylobacterium crusticola</name>
    <dbReference type="NCBI Taxonomy" id="1697972"/>
    <lineage>
        <taxon>Bacteria</taxon>
        <taxon>Pseudomonadati</taxon>
        <taxon>Pseudomonadota</taxon>
        <taxon>Alphaproteobacteria</taxon>
        <taxon>Hyphomicrobiales</taxon>
        <taxon>Methylobacteriaceae</taxon>
        <taxon>Methylobacterium</taxon>
    </lineage>
</organism>
<accession>A0ABQ4QQ60</accession>
<dbReference type="RefSeq" id="WP_128561993.1">
    <property type="nucleotide sequence ID" value="NZ_BPQH01000001.1"/>
</dbReference>
<gene>
    <name evidence="1" type="ORF">OPKNFCMD_0141</name>
</gene>
<comment type="caution">
    <text evidence="1">The sequence shown here is derived from an EMBL/GenBank/DDBJ whole genome shotgun (WGS) entry which is preliminary data.</text>
</comment>
<sequence length="68" mass="7816">MTENSTHPYTIEIAPLERPAGHFQWSIRKNGKLIERSDRPHLTAEKARESALAAVERAFRSASDTRRR</sequence>
<dbReference type="Proteomes" id="UP001055167">
    <property type="component" value="Unassembled WGS sequence"/>
</dbReference>